<evidence type="ECO:0000256" key="5">
    <source>
        <dbReference type="ARBA" id="ARBA00023040"/>
    </source>
</evidence>
<evidence type="ECO:0000256" key="3">
    <source>
        <dbReference type="ARBA" id="ARBA00022692"/>
    </source>
</evidence>
<keyword evidence="12" id="KW-1185">Reference proteome</keyword>
<dbReference type="Proteomes" id="UP000192578">
    <property type="component" value="Unassembled WGS sequence"/>
</dbReference>
<accession>A0A1W0X666</accession>
<evidence type="ECO:0000256" key="9">
    <source>
        <dbReference type="SAM" id="Phobius"/>
    </source>
</evidence>
<dbReference type="SUPFAM" id="SSF81321">
    <property type="entry name" value="Family A G protein-coupled receptor-like"/>
    <property type="match status" value="1"/>
</dbReference>
<keyword evidence="8" id="KW-0807">Transducer</keyword>
<evidence type="ECO:0000256" key="8">
    <source>
        <dbReference type="ARBA" id="ARBA00023224"/>
    </source>
</evidence>
<keyword evidence="6 9" id="KW-0472">Membrane</keyword>
<dbReference type="Gene3D" id="1.20.1070.10">
    <property type="entry name" value="Rhodopsin 7-helix transmembrane proteins"/>
    <property type="match status" value="1"/>
</dbReference>
<feature type="transmembrane region" description="Helical" evidence="9">
    <location>
        <begin position="7"/>
        <end position="24"/>
    </location>
</feature>
<keyword evidence="4 9" id="KW-1133">Transmembrane helix</keyword>
<reference evidence="12" key="1">
    <citation type="submission" date="2017-01" db="EMBL/GenBank/DDBJ databases">
        <title>Comparative genomics of anhydrobiosis in the tardigrade Hypsibius dujardini.</title>
        <authorList>
            <person name="Yoshida Y."/>
            <person name="Koutsovoulos G."/>
            <person name="Laetsch D."/>
            <person name="Stevens L."/>
            <person name="Kumar S."/>
            <person name="Horikawa D."/>
            <person name="Ishino K."/>
            <person name="Komine S."/>
            <person name="Tomita M."/>
            <person name="Blaxter M."/>
            <person name="Arakawa K."/>
        </authorList>
    </citation>
    <scope>NUCLEOTIDE SEQUENCE [LARGE SCALE GENOMIC DNA]</scope>
    <source>
        <strain evidence="12">Z151</strain>
    </source>
</reference>
<dbReference type="InterPro" id="IPR000276">
    <property type="entry name" value="GPCR_Rhodpsn"/>
</dbReference>
<dbReference type="GO" id="GO:0005886">
    <property type="term" value="C:plasma membrane"/>
    <property type="evidence" value="ECO:0007669"/>
    <property type="project" value="UniProtKB-SubCell"/>
</dbReference>
<evidence type="ECO:0000256" key="2">
    <source>
        <dbReference type="ARBA" id="ARBA00022475"/>
    </source>
</evidence>
<dbReference type="OrthoDB" id="10042731at2759"/>
<feature type="transmembrane region" description="Helical" evidence="9">
    <location>
        <begin position="44"/>
        <end position="63"/>
    </location>
</feature>
<dbReference type="EMBL" id="MTYJ01000014">
    <property type="protein sequence ID" value="OQV23009.1"/>
    <property type="molecule type" value="Genomic_DNA"/>
</dbReference>
<comment type="subcellular location">
    <subcellularLocation>
        <location evidence="1">Cell membrane</location>
        <topology evidence="1">Multi-pass membrane protein</topology>
    </subcellularLocation>
</comment>
<keyword evidence="3 9" id="KW-0812">Transmembrane</keyword>
<keyword evidence="2" id="KW-1003">Cell membrane</keyword>
<dbReference type="Pfam" id="PF00001">
    <property type="entry name" value="7tm_1"/>
    <property type="match status" value="1"/>
</dbReference>
<feature type="domain" description="G-protein coupled receptors family 1 profile" evidence="10">
    <location>
        <begin position="1"/>
        <end position="227"/>
    </location>
</feature>
<evidence type="ECO:0000259" key="10">
    <source>
        <dbReference type="PROSITE" id="PS50262"/>
    </source>
</evidence>
<evidence type="ECO:0000313" key="11">
    <source>
        <dbReference type="EMBL" id="OQV23009.1"/>
    </source>
</evidence>
<dbReference type="AlphaFoldDB" id="A0A1W0X666"/>
<evidence type="ECO:0000313" key="12">
    <source>
        <dbReference type="Proteomes" id="UP000192578"/>
    </source>
</evidence>
<comment type="caution">
    <text evidence="11">The sequence shown here is derived from an EMBL/GenBank/DDBJ whole genome shotgun (WGS) entry which is preliminary data.</text>
</comment>
<evidence type="ECO:0000256" key="7">
    <source>
        <dbReference type="ARBA" id="ARBA00023170"/>
    </source>
</evidence>
<dbReference type="PROSITE" id="PS50262">
    <property type="entry name" value="G_PROTEIN_RECEP_F1_2"/>
    <property type="match status" value="1"/>
</dbReference>
<dbReference type="PANTHER" id="PTHR24228:SF59">
    <property type="entry name" value="NEUROPEPTIDE RECEPTOR 15"/>
    <property type="match status" value="1"/>
</dbReference>
<proteinExistence type="predicted"/>
<feature type="transmembrane region" description="Helical" evidence="9">
    <location>
        <begin position="127"/>
        <end position="152"/>
    </location>
</feature>
<evidence type="ECO:0000256" key="1">
    <source>
        <dbReference type="ARBA" id="ARBA00004651"/>
    </source>
</evidence>
<evidence type="ECO:0000256" key="6">
    <source>
        <dbReference type="ARBA" id="ARBA00023136"/>
    </source>
</evidence>
<dbReference type="GO" id="GO:0004930">
    <property type="term" value="F:G protein-coupled receptor activity"/>
    <property type="evidence" value="ECO:0007669"/>
    <property type="project" value="UniProtKB-KW"/>
</dbReference>
<organism evidence="11 12">
    <name type="scientific">Hypsibius exemplaris</name>
    <name type="common">Freshwater tardigrade</name>
    <dbReference type="NCBI Taxonomy" id="2072580"/>
    <lineage>
        <taxon>Eukaryota</taxon>
        <taxon>Metazoa</taxon>
        <taxon>Ecdysozoa</taxon>
        <taxon>Tardigrada</taxon>
        <taxon>Eutardigrada</taxon>
        <taxon>Parachela</taxon>
        <taxon>Hypsibioidea</taxon>
        <taxon>Hypsibiidae</taxon>
        <taxon>Hypsibius</taxon>
    </lineage>
</organism>
<feature type="transmembrane region" description="Helical" evidence="9">
    <location>
        <begin position="173"/>
        <end position="198"/>
    </location>
</feature>
<protein>
    <recommendedName>
        <fullName evidence="10">G-protein coupled receptors family 1 profile domain-containing protein</fullName>
    </recommendedName>
</protein>
<dbReference type="CDD" id="cd00637">
    <property type="entry name" value="7tm_classA_rhodopsin-like"/>
    <property type="match status" value="1"/>
</dbReference>
<name>A0A1W0X666_HYPEX</name>
<keyword evidence="7" id="KW-0675">Receptor</keyword>
<feature type="transmembrane region" description="Helical" evidence="9">
    <location>
        <begin position="84"/>
        <end position="107"/>
    </location>
</feature>
<keyword evidence="5" id="KW-0297">G-protein coupled receptor</keyword>
<gene>
    <name evidence="11" type="ORF">BV898_03059</name>
</gene>
<sequence length="271" mass="30620">MHTVCLDLYINAFAVPISAIPFYLDSLFQPPAWFCQYQPLYVQIVYQVEMYAATILALHRLIATVSPRLFACLTTTRAMFWMNAIPWMVAFVNNLLLAIGQTGYGLVNNSLGGACMYSLSKKGVNFAMAYTVIGIYIPTAVMGLSYGLFLLTTRIHNSGPQRSSRIRRRRLELSRTMLILFVWHCVSLQPVSIMVAVFPQIYRTNLELQLTFRFLANSCSAINPVFCWCSSKLFQDGTVAVSVAWQDACVARNRSERSGRSQHQERQLQAS</sequence>
<dbReference type="InterPro" id="IPR017452">
    <property type="entry name" value="GPCR_Rhodpsn_7TM"/>
</dbReference>
<dbReference type="PANTHER" id="PTHR24228">
    <property type="entry name" value="B2 BRADYKININ RECEPTOR/ANGIOTENSIN II RECEPTOR"/>
    <property type="match status" value="1"/>
</dbReference>
<evidence type="ECO:0000256" key="4">
    <source>
        <dbReference type="ARBA" id="ARBA00022989"/>
    </source>
</evidence>